<comment type="caution">
    <text evidence="4">Lacks conserved residue(s) required for the propagation of feature annotation.</text>
</comment>
<keyword evidence="2" id="KW-0677">Repeat</keyword>
<dbReference type="Proteomes" id="UP001178507">
    <property type="component" value="Unassembled WGS sequence"/>
</dbReference>
<feature type="domain" description="EGF-like" evidence="6">
    <location>
        <begin position="520"/>
        <end position="553"/>
    </location>
</feature>
<dbReference type="InterPro" id="IPR014756">
    <property type="entry name" value="Ig_E-set"/>
</dbReference>
<comment type="caution">
    <text evidence="7">The sequence shown here is derived from an EMBL/GenBank/DDBJ whole genome shotgun (WGS) entry which is preliminary data.</text>
</comment>
<dbReference type="PROSITE" id="PS01186">
    <property type="entry name" value="EGF_2"/>
    <property type="match status" value="1"/>
</dbReference>
<dbReference type="PANTHER" id="PTHR11219:SF69">
    <property type="entry name" value="TENEURIN-A"/>
    <property type="match status" value="1"/>
</dbReference>
<feature type="domain" description="EGF-like" evidence="6">
    <location>
        <begin position="220"/>
        <end position="260"/>
    </location>
</feature>
<feature type="compositionally biased region" description="Low complexity" evidence="5">
    <location>
        <begin position="684"/>
        <end position="700"/>
    </location>
</feature>
<dbReference type="CDD" id="cd00055">
    <property type="entry name" value="EGF_Lam"/>
    <property type="match status" value="1"/>
</dbReference>
<dbReference type="Gene3D" id="2.10.25.10">
    <property type="entry name" value="Laminin"/>
    <property type="match status" value="2"/>
</dbReference>
<protein>
    <recommendedName>
        <fullName evidence="6">EGF-like domain-containing protein</fullName>
    </recommendedName>
</protein>
<evidence type="ECO:0000256" key="4">
    <source>
        <dbReference type="PROSITE-ProRule" id="PRU00076"/>
    </source>
</evidence>
<evidence type="ECO:0000313" key="7">
    <source>
        <dbReference type="EMBL" id="CAJ1390810.1"/>
    </source>
</evidence>
<organism evidence="7 8">
    <name type="scientific">Effrenium voratum</name>
    <dbReference type="NCBI Taxonomy" id="2562239"/>
    <lineage>
        <taxon>Eukaryota</taxon>
        <taxon>Sar</taxon>
        <taxon>Alveolata</taxon>
        <taxon>Dinophyceae</taxon>
        <taxon>Suessiales</taxon>
        <taxon>Symbiodiniaceae</taxon>
        <taxon>Effrenium</taxon>
    </lineage>
</organism>
<dbReference type="PROSITE" id="PS50026">
    <property type="entry name" value="EGF_3"/>
    <property type="match status" value="2"/>
</dbReference>
<evidence type="ECO:0000256" key="2">
    <source>
        <dbReference type="ARBA" id="ARBA00022737"/>
    </source>
</evidence>
<feature type="disulfide bond" evidence="4">
    <location>
        <begin position="543"/>
        <end position="552"/>
    </location>
</feature>
<gene>
    <name evidence="7" type="ORF">EVOR1521_LOCUS16127</name>
</gene>
<dbReference type="PROSITE" id="PS01248">
    <property type="entry name" value="EGF_LAM_1"/>
    <property type="match status" value="1"/>
</dbReference>
<evidence type="ECO:0000256" key="5">
    <source>
        <dbReference type="SAM" id="MobiDB-lite"/>
    </source>
</evidence>
<dbReference type="SMART" id="SM00180">
    <property type="entry name" value="EGF_Lam"/>
    <property type="match status" value="4"/>
</dbReference>
<reference evidence="7" key="1">
    <citation type="submission" date="2023-08" db="EMBL/GenBank/DDBJ databases">
        <authorList>
            <person name="Chen Y."/>
            <person name="Shah S."/>
            <person name="Dougan E. K."/>
            <person name="Thang M."/>
            <person name="Chan C."/>
        </authorList>
    </citation>
    <scope>NUCLEOTIDE SEQUENCE</scope>
</reference>
<dbReference type="Gene3D" id="2.170.300.10">
    <property type="entry name" value="Tie2 ligand-binding domain superfamily"/>
    <property type="match status" value="1"/>
</dbReference>
<evidence type="ECO:0000256" key="1">
    <source>
        <dbReference type="ARBA" id="ARBA00022536"/>
    </source>
</evidence>
<keyword evidence="8" id="KW-1185">Reference proteome</keyword>
<dbReference type="PANTHER" id="PTHR11219">
    <property type="entry name" value="TENEURIN AND N-ACETYLGLUCOSAMINE-1-PHOSPHODIESTER ALPHA-N-ACETYLGLUCOSAMINIDASE"/>
    <property type="match status" value="1"/>
</dbReference>
<dbReference type="InterPro" id="IPR013783">
    <property type="entry name" value="Ig-like_fold"/>
</dbReference>
<dbReference type="InterPro" id="IPR002049">
    <property type="entry name" value="LE_dom"/>
</dbReference>
<evidence type="ECO:0000259" key="6">
    <source>
        <dbReference type="PROSITE" id="PS50026"/>
    </source>
</evidence>
<dbReference type="SMART" id="SM00181">
    <property type="entry name" value="EGF"/>
    <property type="match status" value="11"/>
</dbReference>
<dbReference type="Pfam" id="PF00053">
    <property type="entry name" value="EGF_laminin"/>
    <property type="match status" value="3"/>
</dbReference>
<evidence type="ECO:0000256" key="3">
    <source>
        <dbReference type="ARBA" id="ARBA00023157"/>
    </source>
</evidence>
<feature type="region of interest" description="Disordered" evidence="5">
    <location>
        <begin position="1112"/>
        <end position="1287"/>
    </location>
</feature>
<keyword evidence="3 4" id="KW-1015">Disulfide bond</keyword>
<name>A0AA36IQ32_9DINO</name>
<dbReference type="PRINTS" id="PR00011">
    <property type="entry name" value="EGFLAMININ"/>
</dbReference>
<accession>A0AA36IQ32</accession>
<dbReference type="EMBL" id="CAUJNA010002146">
    <property type="protein sequence ID" value="CAJ1390810.1"/>
    <property type="molecule type" value="Genomic_DNA"/>
</dbReference>
<keyword evidence="1 4" id="KW-0245">EGF-like domain</keyword>
<dbReference type="InterPro" id="IPR051216">
    <property type="entry name" value="Teneurin"/>
</dbReference>
<feature type="compositionally biased region" description="Low complexity" evidence="5">
    <location>
        <begin position="721"/>
        <end position="797"/>
    </location>
</feature>
<dbReference type="PROSITE" id="PS00022">
    <property type="entry name" value="EGF_1"/>
    <property type="match status" value="2"/>
</dbReference>
<dbReference type="InterPro" id="IPR000742">
    <property type="entry name" value="EGF"/>
</dbReference>
<proteinExistence type="predicted"/>
<dbReference type="CDD" id="cd00102">
    <property type="entry name" value="IPT"/>
    <property type="match status" value="1"/>
</dbReference>
<feature type="region of interest" description="Disordered" evidence="5">
    <location>
        <begin position="649"/>
        <end position="797"/>
    </location>
</feature>
<dbReference type="SUPFAM" id="SSF81296">
    <property type="entry name" value="E set domains"/>
    <property type="match status" value="2"/>
</dbReference>
<dbReference type="Gene3D" id="2.60.40.10">
    <property type="entry name" value="Immunoglobulins"/>
    <property type="match status" value="2"/>
</dbReference>
<sequence>MTVNVSVNTTDLVEPDLLLIPACSRHCDPATTCSGNGVCDPITAECICDSQHFSSDCSGICSDHCDVTGTLTCALPEGQSVPVCTCRPGYWDSDCRWSCSCTESGTLRCNDGSTGDGACQCKSGFIGFSCDSCAAYMYPPGECFRRCEEGVDCFQGSCTPYTGICECEVGWEGSNCGCSVDMSPGDSCGGRGFCASDGACICDVRFDGGECAASKSYQLAEADCPYCNNNGICVEESVQDSSQFVCSCAKKLGYYGNNCEVFCSSCNPLTTRTCAVMSQVEQCYCEEWWWGQDCSRPCACIRAGSKQCLMQTGQCECKEGWAGVYCEQCAPGYYPEGACDVQCDFGTTCHLNGICGPQGTCLCNDLWDGEGCTLCTGDGLPKVEDNTSSMPPSMPPCSTRCSDATCSGHGACTDVGLCDCDPGWYGGPVACWDAALADLRGWYRSLPALPDCDFVMPLGAAFRTECHQQCTCTSPGTHFCREGRTGDGLCVCHSGWGGDNCELCAEGFFPAPSTASPSCTTFCSDWSTCGGHGTCNPFGICQCDQGWAGRNCDHCEENWYPLGACDVYCTPEETCSHHGVCSSYGLCLCEDGWTTGLRSRFRFAAQELGALPLGNSSEDELWQCLLSCSMELGVDADLDDCVELCMDPPTTSTSGPLDEANETAENETDREVGVMQRSVKNETNESAANAESENRSFNASDSDYKDSFEESDSDNETSDGTTATSTTSYTSTTSSTSSTSTSSSTTSSSSSTSTSTSTSSSSTSSSSSSTSTSTSSSSSSSTSSTSSSTSSTSVTSSTTTFTFYNGTVNMSELELCLAACKEAWALSANFSANLTAEIAAGCLKRCVVNGTVSIDGPSALVKSCDVLDVTLLRVAPCATAAGLHDVLVKPTALGFADLASRTFASFKIMQELKVINLEPFGGPVAGGKVVTVSGIGFPDVHRAHIFFEEVGPCKVIESTSREIKCLTPHLSPWRFQQLWNASARSFAHSDGTLALPAPVRMVVGDLTTALVAAHGKCLTELQELQGYSFEACARTCISGFIAGTCFGFSHGFRGSALQVCSLVVHPEGCHTWVPDPEFHSYTIRDADSNGSSPAVWPMVTVTATTTTFTRTTVTSRNTTSTTSTTTSSTSTTRSTSSSSSSTSSTFSTSTATTVTSTQTSSTSSTWTNTSSTQTSTSITTSSTTSTVTGTTSTQSSTSSSSATSVTSSTATSSSETSSTATATSGTSTSSGTSTTAVSTTRTTSTTQTRTSSTATSSTITATSITSSSSSTTSATSTSSTTTTTTTSLDPNDVIFLVEAYGPEATGMLPDHGPAGTEIAVTGTSFGEENGTVHLAEPGTADAFSELQCELLHWQDTSVLCRLPALPAGVYEVRVRVPGLGDAVVPVPFLVPLQLRAGGLAQHAQLLRTANAEDRDLFLNLEGSMAGGQELLFFGQGLGDQASGCT</sequence>
<evidence type="ECO:0000313" key="8">
    <source>
        <dbReference type="Proteomes" id="UP001178507"/>
    </source>
</evidence>